<accession>A0AA86QRX0</accession>
<protein>
    <submittedName>
        <fullName evidence="2">Hypothetical_protein</fullName>
    </submittedName>
</protein>
<keyword evidence="3" id="KW-1185">Reference proteome</keyword>
<evidence type="ECO:0000313" key="2">
    <source>
        <dbReference type="EMBL" id="CAL6071041.1"/>
    </source>
</evidence>
<dbReference type="EMBL" id="CAXDID020000288">
    <property type="protein sequence ID" value="CAL6071041.1"/>
    <property type="molecule type" value="Genomic_DNA"/>
</dbReference>
<dbReference type="EMBL" id="CATOUU010000968">
    <property type="protein sequence ID" value="CAI9963495.1"/>
    <property type="molecule type" value="Genomic_DNA"/>
</dbReference>
<dbReference type="Proteomes" id="UP001642409">
    <property type="component" value="Unassembled WGS sequence"/>
</dbReference>
<organism evidence="1">
    <name type="scientific">Hexamita inflata</name>
    <dbReference type="NCBI Taxonomy" id="28002"/>
    <lineage>
        <taxon>Eukaryota</taxon>
        <taxon>Metamonada</taxon>
        <taxon>Diplomonadida</taxon>
        <taxon>Hexamitidae</taxon>
        <taxon>Hexamitinae</taxon>
        <taxon>Hexamita</taxon>
    </lineage>
</organism>
<reference evidence="2 3" key="2">
    <citation type="submission" date="2024-07" db="EMBL/GenBank/DDBJ databases">
        <authorList>
            <person name="Akdeniz Z."/>
        </authorList>
    </citation>
    <scope>NUCLEOTIDE SEQUENCE [LARGE SCALE GENOMIC DNA]</scope>
</reference>
<comment type="caution">
    <text evidence="1">The sequence shown here is derived from an EMBL/GenBank/DDBJ whole genome shotgun (WGS) entry which is preliminary data.</text>
</comment>
<dbReference type="AlphaFoldDB" id="A0AA86QRX0"/>
<reference evidence="1" key="1">
    <citation type="submission" date="2023-06" db="EMBL/GenBank/DDBJ databases">
        <authorList>
            <person name="Kurt Z."/>
        </authorList>
    </citation>
    <scope>NUCLEOTIDE SEQUENCE</scope>
</reference>
<evidence type="ECO:0000313" key="3">
    <source>
        <dbReference type="Proteomes" id="UP001642409"/>
    </source>
</evidence>
<gene>
    <name evidence="1" type="ORF">HINF_LOCUS51140</name>
    <name evidence="2" type="ORF">HINF_LOCUS54956</name>
</gene>
<evidence type="ECO:0000313" key="1">
    <source>
        <dbReference type="EMBL" id="CAI9963495.1"/>
    </source>
</evidence>
<name>A0AA86QRX0_9EUKA</name>
<sequence length="104" mass="11752">MIFTYILTYYQITTPITCPTISPNDQCDQNNSQSKNLTLSTSDGLGSSYKRQQNIQCSKILGSKIEILKRSMIIQMEHGSVLLARACEMFGVDFHDIILHFACK</sequence>
<proteinExistence type="predicted"/>